<dbReference type="Pfam" id="PF26168">
    <property type="entry name" value="Glyco_transf_N"/>
    <property type="match status" value="1"/>
</dbReference>
<keyword evidence="3" id="KW-0472">Membrane</keyword>
<dbReference type="Proteomes" id="UP001497480">
    <property type="component" value="Unassembled WGS sequence"/>
</dbReference>
<evidence type="ECO:0000259" key="4">
    <source>
        <dbReference type="Pfam" id="PF26168"/>
    </source>
</evidence>
<evidence type="ECO:0000256" key="1">
    <source>
        <dbReference type="ARBA" id="ARBA00009995"/>
    </source>
</evidence>
<dbReference type="PANTHER" id="PTHR48047:SF107">
    <property type="entry name" value="UDP-GLYCOSYLTRANSFERASE 92A1-LIKE"/>
    <property type="match status" value="1"/>
</dbReference>
<proteinExistence type="inferred from homology"/>
<accession>A0AAV1XIZ4</accession>
<sequence length="143" mass="15819">MADTRKGEGYHIVLVPFTAHGHIIPFLALARQIRERTNLTITIATTPLNIQYLHSAISSSPHNNIHLAELPFNSNLNGLPSNIENIEKLPLPHITKLFHASKSLGTPLRSLLSKITQQEGHPPLCIISDVFLGWVSNVVKVLE</sequence>
<dbReference type="Gene3D" id="3.40.50.2000">
    <property type="entry name" value="Glycogen Phosphorylase B"/>
    <property type="match status" value="1"/>
</dbReference>
<dbReference type="PANTHER" id="PTHR48047">
    <property type="entry name" value="GLYCOSYLTRANSFERASE"/>
    <property type="match status" value="1"/>
</dbReference>
<comment type="similarity">
    <text evidence="1">Belongs to the UDP-glycosyltransferase family.</text>
</comment>
<keyword evidence="2" id="KW-0808">Transferase</keyword>
<dbReference type="SUPFAM" id="SSF53756">
    <property type="entry name" value="UDP-Glycosyltransferase/glycogen phosphorylase"/>
    <property type="match status" value="1"/>
</dbReference>
<keyword evidence="6" id="KW-1185">Reference proteome</keyword>
<dbReference type="EMBL" id="CAXHTB010000015">
    <property type="protein sequence ID" value="CAL0321554.1"/>
    <property type="molecule type" value="Genomic_DNA"/>
</dbReference>
<feature type="transmembrane region" description="Helical" evidence="3">
    <location>
        <begin position="12"/>
        <end position="30"/>
    </location>
</feature>
<evidence type="ECO:0000313" key="6">
    <source>
        <dbReference type="Proteomes" id="UP001497480"/>
    </source>
</evidence>
<protein>
    <recommendedName>
        <fullName evidence="4">Glycosyltransferase N-terminal domain-containing protein</fullName>
    </recommendedName>
</protein>
<comment type="caution">
    <text evidence="5">The sequence shown here is derived from an EMBL/GenBank/DDBJ whole genome shotgun (WGS) entry which is preliminary data.</text>
</comment>
<dbReference type="InterPro" id="IPR058980">
    <property type="entry name" value="Glyco_transf_N"/>
</dbReference>
<name>A0AAV1XIZ4_LUPLU</name>
<evidence type="ECO:0000256" key="3">
    <source>
        <dbReference type="SAM" id="Phobius"/>
    </source>
</evidence>
<gene>
    <name evidence="5" type="ORF">LLUT_LOCUS22614</name>
</gene>
<keyword evidence="3" id="KW-0812">Transmembrane</keyword>
<organism evidence="5 6">
    <name type="scientific">Lupinus luteus</name>
    <name type="common">European yellow lupine</name>
    <dbReference type="NCBI Taxonomy" id="3873"/>
    <lineage>
        <taxon>Eukaryota</taxon>
        <taxon>Viridiplantae</taxon>
        <taxon>Streptophyta</taxon>
        <taxon>Embryophyta</taxon>
        <taxon>Tracheophyta</taxon>
        <taxon>Spermatophyta</taxon>
        <taxon>Magnoliopsida</taxon>
        <taxon>eudicotyledons</taxon>
        <taxon>Gunneridae</taxon>
        <taxon>Pentapetalae</taxon>
        <taxon>rosids</taxon>
        <taxon>fabids</taxon>
        <taxon>Fabales</taxon>
        <taxon>Fabaceae</taxon>
        <taxon>Papilionoideae</taxon>
        <taxon>50 kb inversion clade</taxon>
        <taxon>genistoids sensu lato</taxon>
        <taxon>core genistoids</taxon>
        <taxon>Genisteae</taxon>
        <taxon>Lupinus</taxon>
    </lineage>
</organism>
<evidence type="ECO:0000313" key="5">
    <source>
        <dbReference type="EMBL" id="CAL0321554.1"/>
    </source>
</evidence>
<dbReference type="GO" id="GO:0035251">
    <property type="term" value="F:UDP-glucosyltransferase activity"/>
    <property type="evidence" value="ECO:0007669"/>
    <property type="project" value="TreeGrafter"/>
</dbReference>
<keyword evidence="3" id="KW-1133">Transmembrane helix</keyword>
<evidence type="ECO:0000256" key="2">
    <source>
        <dbReference type="ARBA" id="ARBA00022676"/>
    </source>
</evidence>
<feature type="domain" description="Glycosyltransferase N-terminal" evidence="4">
    <location>
        <begin position="11"/>
        <end position="139"/>
    </location>
</feature>
<keyword evidence="2" id="KW-0328">Glycosyltransferase</keyword>
<dbReference type="AlphaFoldDB" id="A0AAV1XIZ4"/>
<reference evidence="5 6" key="1">
    <citation type="submission" date="2024-03" db="EMBL/GenBank/DDBJ databases">
        <authorList>
            <person name="Martinez-Hernandez J."/>
        </authorList>
    </citation>
    <scope>NUCLEOTIDE SEQUENCE [LARGE SCALE GENOMIC DNA]</scope>
</reference>